<dbReference type="PANTHER" id="PTHR30136:SF35">
    <property type="entry name" value="HTH-TYPE TRANSCRIPTIONAL REGULATOR RV1719"/>
    <property type="match status" value="1"/>
</dbReference>
<name>A0ABV7SNI7_9ACTN</name>
<keyword evidence="7" id="KW-1185">Reference proteome</keyword>
<dbReference type="InterPro" id="IPR029016">
    <property type="entry name" value="GAF-like_dom_sf"/>
</dbReference>
<keyword evidence="3" id="KW-0804">Transcription</keyword>
<dbReference type="Gene3D" id="3.30.450.40">
    <property type="match status" value="1"/>
</dbReference>
<keyword evidence="2" id="KW-0238">DNA-binding</keyword>
<protein>
    <submittedName>
        <fullName evidence="6">IclR family transcriptional regulator</fullName>
    </submittedName>
</protein>
<dbReference type="Pfam" id="PF01614">
    <property type="entry name" value="IclR_C"/>
    <property type="match status" value="1"/>
</dbReference>
<feature type="domain" description="HTH iclR-type" evidence="4">
    <location>
        <begin position="21"/>
        <end position="82"/>
    </location>
</feature>
<feature type="domain" description="IclR-ED" evidence="5">
    <location>
        <begin position="83"/>
        <end position="265"/>
    </location>
</feature>
<evidence type="ECO:0000256" key="2">
    <source>
        <dbReference type="ARBA" id="ARBA00023125"/>
    </source>
</evidence>
<dbReference type="InterPro" id="IPR036390">
    <property type="entry name" value="WH_DNA-bd_sf"/>
</dbReference>
<dbReference type="Pfam" id="PF09339">
    <property type="entry name" value="HTH_IclR"/>
    <property type="match status" value="1"/>
</dbReference>
<dbReference type="InterPro" id="IPR036388">
    <property type="entry name" value="WH-like_DNA-bd_sf"/>
</dbReference>
<dbReference type="InterPro" id="IPR050707">
    <property type="entry name" value="HTH_MetabolicPath_Reg"/>
</dbReference>
<evidence type="ECO:0000313" key="6">
    <source>
        <dbReference type="EMBL" id="MFC3577474.1"/>
    </source>
</evidence>
<dbReference type="Proteomes" id="UP001595701">
    <property type="component" value="Unassembled WGS sequence"/>
</dbReference>
<reference evidence="7" key="1">
    <citation type="journal article" date="2019" name="Int. J. Syst. Evol. Microbiol.">
        <title>The Global Catalogue of Microorganisms (GCM) 10K type strain sequencing project: providing services to taxonomists for standard genome sequencing and annotation.</title>
        <authorList>
            <consortium name="The Broad Institute Genomics Platform"/>
            <consortium name="The Broad Institute Genome Sequencing Center for Infectious Disease"/>
            <person name="Wu L."/>
            <person name="Ma J."/>
        </authorList>
    </citation>
    <scope>NUCLEOTIDE SEQUENCE [LARGE SCALE GENOMIC DNA]</scope>
    <source>
        <strain evidence="7">CGMCC 4.7035</strain>
    </source>
</reference>
<dbReference type="PANTHER" id="PTHR30136">
    <property type="entry name" value="HELIX-TURN-HELIX TRANSCRIPTIONAL REGULATOR, ICLR FAMILY"/>
    <property type="match status" value="1"/>
</dbReference>
<accession>A0ABV7SNI7</accession>
<dbReference type="Gene3D" id="1.10.10.10">
    <property type="entry name" value="Winged helix-like DNA-binding domain superfamily/Winged helix DNA-binding domain"/>
    <property type="match status" value="1"/>
</dbReference>
<dbReference type="SUPFAM" id="SSF55781">
    <property type="entry name" value="GAF domain-like"/>
    <property type="match status" value="1"/>
</dbReference>
<proteinExistence type="predicted"/>
<dbReference type="PROSITE" id="PS51078">
    <property type="entry name" value="ICLR_ED"/>
    <property type="match status" value="1"/>
</dbReference>
<dbReference type="EMBL" id="JBHRWR010000033">
    <property type="protein sequence ID" value="MFC3577474.1"/>
    <property type="molecule type" value="Genomic_DNA"/>
</dbReference>
<dbReference type="PROSITE" id="PS51077">
    <property type="entry name" value="HTH_ICLR"/>
    <property type="match status" value="1"/>
</dbReference>
<gene>
    <name evidence="6" type="ORF">ACFOZ0_30240</name>
</gene>
<dbReference type="SMART" id="SM00346">
    <property type="entry name" value="HTH_ICLR"/>
    <property type="match status" value="1"/>
</dbReference>
<evidence type="ECO:0000256" key="1">
    <source>
        <dbReference type="ARBA" id="ARBA00023015"/>
    </source>
</evidence>
<sequence length="265" mass="28681">MAGENDALDESAQVEPSSGLIGAVVNVLHVLRMFEDHEVIRVNQVARDLGMSRSTVHRMLATLGHHQFVERDPESRGYRPGPALVDIGLSVVVNIDIRAISREALVRLRDETGETAHLATLRGADVVYLDSVEGTRAVRTRSGVGWILPAHATAIGKVLLAELPEADLAALYPTGDLEALTPRTFDTLEVLRPELAAIRQRGYATSDGESEADVYGVGAVVRDRHGRARAAIAVSAPRSRVDEAWVEMATASVMRISGELRERIG</sequence>
<evidence type="ECO:0000259" key="5">
    <source>
        <dbReference type="PROSITE" id="PS51078"/>
    </source>
</evidence>
<dbReference type="InterPro" id="IPR014757">
    <property type="entry name" value="Tscrpt_reg_IclR_C"/>
</dbReference>
<dbReference type="SUPFAM" id="SSF46785">
    <property type="entry name" value="Winged helix' DNA-binding domain"/>
    <property type="match status" value="1"/>
</dbReference>
<comment type="caution">
    <text evidence="6">The sequence shown here is derived from an EMBL/GenBank/DDBJ whole genome shotgun (WGS) entry which is preliminary data.</text>
</comment>
<keyword evidence="1" id="KW-0805">Transcription regulation</keyword>
<evidence type="ECO:0000256" key="3">
    <source>
        <dbReference type="ARBA" id="ARBA00023163"/>
    </source>
</evidence>
<dbReference type="RefSeq" id="WP_310773374.1">
    <property type="nucleotide sequence ID" value="NZ_JBHRWR010000033.1"/>
</dbReference>
<organism evidence="6 7">
    <name type="scientific">Streptomyces yaanensis</name>
    <dbReference type="NCBI Taxonomy" id="1142239"/>
    <lineage>
        <taxon>Bacteria</taxon>
        <taxon>Bacillati</taxon>
        <taxon>Actinomycetota</taxon>
        <taxon>Actinomycetes</taxon>
        <taxon>Kitasatosporales</taxon>
        <taxon>Streptomycetaceae</taxon>
        <taxon>Streptomyces</taxon>
    </lineage>
</organism>
<evidence type="ECO:0000259" key="4">
    <source>
        <dbReference type="PROSITE" id="PS51077"/>
    </source>
</evidence>
<evidence type="ECO:0000313" key="7">
    <source>
        <dbReference type="Proteomes" id="UP001595701"/>
    </source>
</evidence>
<dbReference type="InterPro" id="IPR005471">
    <property type="entry name" value="Tscrpt_reg_IclR_N"/>
</dbReference>